<dbReference type="EMBL" id="CAJNIZ010009667">
    <property type="protein sequence ID" value="CAE7285895.1"/>
    <property type="molecule type" value="Genomic_DNA"/>
</dbReference>
<name>A0A812NCR4_SYMPI</name>
<gene>
    <name evidence="1" type="ORF">SPIL2461_LOCUS6417</name>
</gene>
<evidence type="ECO:0000313" key="1">
    <source>
        <dbReference type="EMBL" id="CAE7285895.1"/>
    </source>
</evidence>
<protein>
    <submittedName>
        <fullName evidence="1">Uncharacterized protein</fullName>
    </submittedName>
</protein>
<sequence>MLRIAESIDNSLANLNKQYDQLVKLQASLATCGDPASVPQLEDNVTATFFAATKEDLALNNYVMRSKTPGLIFVCVCVPEEGEDSSSDDDFVDELLIHVLEYFAWPNECTGNLLVEVMSINCSITLTQVITIQCWQDWLDVEYEEKTYKFFFAYLGGKGDWV</sequence>
<organism evidence="1 2">
    <name type="scientific">Symbiodinium pilosum</name>
    <name type="common">Dinoflagellate</name>
    <dbReference type="NCBI Taxonomy" id="2952"/>
    <lineage>
        <taxon>Eukaryota</taxon>
        <taxon>Sar</taxon>
        <taxon>Alveolata</taxon>
        <taxon>Dinophyceae</taxon>
        <taxon>Suessiales</taxon>
        <taxon>Symbiodiniaceae</taxon>
        <taxon>Symbiodinium</taxon>
    </lineage>
</organism>
<keyword evidence="2" id="KW-1185">Reference proteome</keyword>
<evidence type="ECO:0000313" key="2">
    <source>
        <dbReference type="Proteomes" id="UP000649617"/>
    </source>
</evidence>
<feature type="non-terminal residue" evidence="1">
    <location>
        <position position="162"/>
    </location>
</feature>
<dbReference type="AlphaFoldDB" id="A0A812NCR4"/>
<reference evidence="1" key="1">
    <citation type="submission" date="2021-02" db="EMBL/GenBank/DDBJ databases">
        <authorList>
            <person name="Dougan E. K."/>
            <person name="Rhodes N."/>
            <person name="Thang M."/>
            <person name="Chan C."/>
        </authorList>
    </citation>
    <scope>NUCLEOTIDE SEQUENCE</scope>
</reference>
<comment type="caution">
    <text evidence="1">The sequence shown here is derived from an EMBL/GenBank/DDBJ whole genome shotgun (WGS) entry which is preliminary data.</text>
</comment>
<proteinExistence type="predicted"/>
<accession>A0A812NCR4</accession>
<dbReference type="Proteomes" id="UP000649617">
    <property type="component" value="Unassembled WGS sequence"/>
</dbReference>